<dbReference type="Pfam" id="PF00067">
    <property type="entry name" value="p450"/>
    <property type="match status" value="1"/>
</dbReference>
<dbReference type="PANTHER" id="PTHR24305">
    <property type="entry name" value="CYTOCHROME P450"/>
    <property type="match status" value="1"/>
</dbReference>
<evidence type="ECO:0000256" key="5">
    <source>
        <dbReference type="ARBA" id="ARBA00023004"/>
    </source>
</evidence>
<dbReference type="InterPro" id="IPR050121">
    <property type="entry name" value="Cytochrome_P450_monoxygenase"/>
</dbReference>
<dbReference type="GO" id="GO:0020037">
    <property type="term" value="F:heme binding"/>
    <property type="evidence" value="ECO:0007669"/>
    <property type="project" value="InterPro"/>
</dbReference>
<protein>
    <submittedName>
        <fullName evidence="8">Cytochrome P450</fullName>
    </submittedName>
</protein>
<evidence type="ECO:0000256" key="7">
    <source>
        <dbReference type="SAM" id="Phobius"/>
    </source>
</evidence>
<evidence type="ECO:0000256" key="1">
    <source>
        <dbReference type="ARBA" id="ARBA00001971"/>
    </source>
</evidence>
<sequence length="574" mass="64453">MEPVTTHLRNFPLSVLLLLFTPFLLFFLYSQFPPNLSHIPGSPLTQYTNLPRLLTTLRARTPTTHISLHAKYGPIVRLGPQMVSISDPTALQIIYSSDTTKPAFTKTPQFHGTAETATWYKGKPLPLLTAAQDVSYHARLVRASASAFKAGSNKTPEKKIKELVDQVLEKLNKQSHSPRDPSVIDEFAFDATGIIVQGSSLGFVSTGKDVGFGWLALSVIYLYLSVVSQISWVHKYLMGSKAVQMLIGGFSPILRFSVASVEKVWKEAKIGDEGEDESFLHNIKRVNSGFKEPLTEEEIICLAFGSYVVAPLAVGITLRSILYYLARNPSVYERLQREINVELSGDEFTVAEARKLVYLDAVIMEALRMHPVLGFVLERVVPKGGTELSGKYLPEGTVVGINPWVLMRNKGIYGHDADEFRPERWLEATPEKLKEMKRYNLSFGAGIRACKGKDIAMMEILTFVPALMRRFDFRLQRPNWEWSVLGRFFTPQSGMDMKIHALFNIPGQEPQFHDFCQYEVLDNGCAGIWSPGRATFRVLNNMELRMFVANMKVDGGGHGQQYHNVYGYFSCSSC</sequence>
<keyword evidence="9" id="KW-1185">Reference proteome</keyword>
<reference evidence="8" key="2">
    <citation type="submission" date="2023-05" db="EMBL/GenBank/DDBJ databases">
        <authorList>
            <consortium name="Lawrence Berkeley National Laboratory"/>
            <person name="Steindorff A."/>
            <person name="Hensen N."/>
            <person name="Bonometti L."/>
            <person name="Westerberg I."/>
            <person name="Brannstrom I.O."/>
            <person name="Guillou S."/>
            <person name="Cros-Aarteil S."/>
            <person name="Calhoun S."/>
            <person name="Haridas S."/>
            <person name="Kuo A."/>
            <person name="Mondo S."/>
            <person name="Pangilinan J."/>
            <person name="Riley R."/>
            <person name="Labutti K."/>
            <person name="Andreopoulos B."/>
            <person name="Lipzen A."/>
            <person name="Chen C."/>
            <person name="Yanf M."/>
            <person name="Daum C."/>
            <person name="Ng V."/>
            <person name="Clum A."/>
            <person name="Ohm R."/>
            <person name="Martin F."/>
            <person name="Silar P."/>
            <person name="Natvig D."/>
            <person name="Lalanne C."/>
            <person name="Gautier V."/>
            <person name="Ament-Velasquez S.L."/>
            <person name="Kruys A."/>
            <person name="Hutchinson M.I."/>
            <person name="Powell A.J."/>
            <person name="Barry K."/>
            <person name="Miller A.N."/>
            <person name="Grigoriev I.V."/>
            <person name="Debuchy R."/>
            <person name="Gladieux P."/>
            <person name="Thoren M.H."/>
            <person name="Johannesson H."/>
        </authorList>
    </citation>
    <scope>NUCLEOTIDE SEQUENCE</scope>
    <source>
        <strain evidence="8">CBS 990.96</strain>
    </source>
</reference>
<dbReference type="PRINTS" id="PR00385">
    <property type="entry name" value="P450"/>
</dbReference>
<dbReference type="GO" id="GO:0016705">
    <property type="term" value="F:oxidoreductase activity, acting on paired donors, with incorporation or reduction of molecular oxygen"/>
    <property type="evidence" value="ECO:0007669"/>
    <property type="project" value="InterPro"/>
</dbReference>
<dbReference type="EMBL" id="MU865561">
    <property type="protein sequence ID" value="KAK4221312.1"/>
    <property type="molecule type" value="Genomic_DNA"/>
</dbReference>
<dbReference type="PANTHER" id="PTHR24305:SF232">
    <property type="entry name" value="P450, PUTATIVE (EUROFUNG)-RELATED"/>
    <property type="match status" value="1"/>
</dbReference>
<keyword evidence="7" id="KW-1133">Transmembrane helix</keyword>
<accession>A0AAN6YR74</accession>
<keyword evidence="4 6" id="KW-0479">Metal-binding</keyword>
<proteinExistence type="inferred from homology"/>
<dbReference type="Gene3D" id="1.10.630.10">
    <property type="entry name" value="Cytochrome P450"/>
    <property type="match status" value="1"/>
</dbReference>
<feature type="binding site" description="axial binding residue" evidence="6">
    <location>
        <position position="450"/>
    </location>
    <ligand>
        <name>heme</name>
        <dbReference type="ChEBI" id="CHEBI:30413"/>
    </ligand>
    <ligandPart>
        <name>Fe</name>
        <dbReference type="ChEBI" id="CHEBI:18248"/>
    </ligandPart>
</feature>
<feature type="transmembrane region" description="Helical" evidence="7">
    <location>
        <begin position="12"/>
        <end position="29"/>
    </location>
</feature>
<comment type="caution">
    <text evidence="8">The sequence shown here is derived from an EMBL/GenBank/DDBJ whole genome shotgun (WGS) entry which is preliminary data.</text>
</comment>
<organism evidence="8 9">
    <name type="scientific">Podospora fimiseda</name>
    <dbReference type="NCBI Taxonomy" id="252190"/>
    <lineage>
        <taxon>Eukaryota</taxon>
        <taxon>Fungi</taxon>
        <taxon>Dikarya</taxon>
        <taxon>Ascomycota</taxon>
        <taxon>Pezizomycotina</taxon>
        <taxon>Sordariomycetes</taxon>
        <taxon>Sordariomycetidae</taxon>
        <taxon>Sordariales</taxon>
        <taxon>Podosporaceae</taxon>
        <taxon>Podospora</taxon>
    </lineage>
</organism>
<reference evidence="8" key="1">
    <citation type="journal article" date="2023" name="Mol. Phylogenet. Evol.">
        <title>Genome-scale phylogeny and comparative genomics of the fungal order Sordariales.</title>
        <authorList>
            <person name="Hensen N."/>
            <person name="Bonometti L."/>
            <person name="Westerberg I."/>
            <person name="Brannstrom I.O."/>
            <person name="Guillou S."/>
            <person name="Cros-Aarteil S."/>
            <person name="Calhoun S."/>
            <person name="Haridas S."/>
            <person name="Kuo A."/>
            <person name="Mondo S."/>
            <person name="Pangilinan J."/>
            <person name="Riley R."/>
            <person name="LaButti K."/>
            <person name="Andreopoulos B."/>
            <person name="Lipzen A."/>
            <person name="Chen C."/>
            <person name="Yan M."/>
            <person name="Daum C."/>
            <person name="Ng V."/>
            <person name="Clum A."/>
            <person name="Steindorff A."/>
            <person name="Ohm R.A."/>
            <person name="Martin F."/>
            <person name="Silar P."/>
            <person name="Natvig D.O."/>
            <person name="Lalanne C."/>
            <person name="Gautier V."/>
            <person name="Ament-Velasquez S.L."/>
            <person name="Kruys A."/>
            <person name="Hutchinson M.I."/>
            <person name="Powell A.J."/>
            <person name="Barry K."/>
            <person name="Miller A.N."/>
            <person name="Grigoriev I.V."/>
            <person name="Debuchy R."/>
            <person name="Gladieux P."/>
            <person name="Hiltunen Thoren M."/>
            <person name="Johannesson H."/>
        </authorList>
    </citation>
    <scope>NUCLEOTIDE SEQUENCE</scope>
    <source>
        <strain evidence="8">CBS 990.96</strain>
    </source>
</reference>
<evidence type="ECO:0000256" key="4">
    <source>
        <dbReference type="ARBA" id="ARBA00022723"/>
    </source>
</evidence>
<keyword evidence="3 6" id="KW-0349">Heme</keyword>
<dbReference type="AlphaFoldDB" id="A0AAN6YR74"/>
<dbReference type="InterPro" id="IPR036396">
    <property type="entry name" value="Cyt_P450_sf"/>
</dbReference>
<dbReference type="Proteomes" id="UP001301958">
    <property type="component" value="Unassembled WGS sequence"/>
</dbReference>
<dbReference type="GO" id="GO:0004497">
    <property type="term" value="F:monooxygenase activity"/>
    <property type="evidence" value="ECO:0007669"/>
    <property type="project" value="InterPro"/>
</dbReference>
<evidence type="ECO:0000256" key="3">
    <source>
        <dbReference type="ARBA" id="ARBA00022617"/>
    </source>
</evidence>
<dbReference type="InterPro" id="IPR002401">
    <property type="entry name" value="Cyt_P450_E_grp-I"/>
</dbReference>
<evidence type="ECO:0000313" key="9">
    <source>
        <dbReference type="Proteomes" id="UP001301958"/>
    </source>
</evidence>
<dbReference type="SUPFAM" id="SSF48264">
    <property type="entry name" value="Cytochrome P450"/>
    <property type="match status" value="1"/>
</dbReference>
<comment type="similarity">
    <text evidence="2">Belongs to the cytochrome P450 family.</text>
</comment>
<dbReference type="GO" id="GO:0005506">
    <property type="term" value="F:iron ion binding"/>
    <property type="evidence" value="ECO:0007669"/>
    <property type="project" value="InterPro"/>
</dbReference>
<dbReference type="InterPro" id="IPR001128">
    <property type="entry name" value="Cyt_P450"/>
</dbReference>
<comment type="cofactor">
    <cofactor evidence="1 6">
        <name>heme</name>
        <dbReference type="ChEBI" id="CHEBI:30413"/>
    </cofactor>
</comment>
<evidence type="ECO:0000313" key="8">
    <source>
        <dbReference type="EMBL" id="KAK4221312.1"/>
    </source>
</evidence>
<keyword evidence="7" id="KW-0812">Transmembrane</keyword>
<name>A0AAN6YR74_9PEZI</name>
<evidence type="ECO:0000256" key="6">
    <source>
        <dbReference type="PIRSR" id="PIRSR602401-1"/>
    </source>
</evidence>
<dbReference type="PRINTS" id="PR00463">
    <property type="entry name" value="EP450I"/>
</dbReference>
<keyword evidence="5 6" id="KW-0408">Iron</keyword>
<gene>
    <name evidence="8" type="ORF">QBC38DRAFT_505005</name>
</gene>
<keyword evidence="7" id="KW-0472">Membrane</keyword>
<evidence type="ECO:0000256" key="2">
    <source>
        <dbReference type="ARBA" id="ARBA00010617"/>
    </source>
</evidence>